<dbReference type="GO" id="GO:0006508">
    <property type="term" value="P:proteolysis"/>
    <property type="evidence" value="ECO:0007669"/>
    <property type="project" value="UniProtKB-KW"/>
</dbReference>
<dbReference type="PANTHER" id="PTHR30217:SF10">
    <property type="entry name" value="23S RRNA 5-HYDROXYCYTIDINE C2501 SYNTHASE"/>
    <property type="match status" value="1"/>
</dbReference>
<dbReference type="Pfam" id="PF12392">
    <property type="entry name" value="DUF3656"/>
    <property type="match status" value="1"/>
</dbReference>
<dbReference type="AlphaFoldDB" id="A0A4R3T9K5"/>
<accession>A0A4R3T9K5</accession>
<dbReference type="SUPFAM" id="SSF51569">
    <property type="entry name" value="Aldolase"/>
    <property type="match status" value="1"/>
</dbReference>
<keyword evidence="3" id="KW-1185">Reference proteome</keyword>
<organism evidence="2 3">
    <name type="scientific">Longicatena caecimuris</name>
    <dbReference type="NCBI Taxonomy" id="1796635"/>
    <lineage>
        <taxon>Bacteria</taxon>
        <taxon>Bacillati</taxon>
        <taxon>Bacillota</taxon>
        <taxon>Erysipelotrichia</taxon>
        <taxon>Erysipelotrichales</taxon>
        <taxon>Erysipelotrichaceae</taxon>
        <taxon>Longicatena</taxon>
    </lineage>
</organism>
<feature type="domain" description="Peptidase U32 collagenase" evidence="1">
    <location>
        <begin position="387"/>
        <end position="504"/>
    </location>
</feature>
<dbReference type="PANTHER" id="PTHR30217">
    <property type="entry name" value="PEPTIDASE U32 FAMILY"/>
    <property type="match status" value="1"/>
</dbReference>
<keyword evidence="2" id="KW-0645">Protease</keyword>
<evidence type="ECO:0000313" key="2">
    <source>
        <dbReference type="EMBL" id="TCU57606.1"/>
    </source>
</evidence>
<gene>
    <name evidence="2" type="ORF">EDD61_11850</name>
</gene>
<protein>
    <submittedName>
        <fullName evidence="2">Putative protease</fullName>
    </submittedName>
</protein>
<reference evidence="2 3" key="1">
    <citation type="submission" date="2019-03" db="EMBL/GenBank/DDBJ databases">
        <title>Genomic Encyclopedia of Type Strains, Phase IV (KMG-IV): sequencing the most valuable type-strain genomes for metagenomic binning, comparative biology and taxonomic classification.</title>
        <authorList>
            <person name="Goeker M."/>
        </authorList>
    </citation>
    <scope>NUCLEOTIDE SEQUENCE [LARGE SCALE GENOMIC DNA]</scope>
    <source>
        <strain evidence="2 3">DSM 29481</strain>
    </source>
</reference>
<dbReference type="InterPro" id="IPR020988">
    <property type="entry name" value="Pept_U32_collagenase"/>
</dbReference>
<dbReference type="EMBL" id="SMBP01000018">
    <property type="protein sequence ID" value="TCU57606.1"/>
    <property type="molecule type" value="Genomic_DNA"/>
</dbReference>
<evidence type="ECO:0000259" key="1">
    <source>
        <dbReference type="Pfam" id="PF12392"/>
    </source>
</evidence>
<name>A0A4R3T9K5_9FIRM</name>
<proteinExistence type="predicted"/>
<dbReference type="Pfam" id="PF01136">
    <property type="entry name" value="Peptidase_U32"/>
    <property type="match status" value="1"/>
</dbReference>
<sequence>MELLAPAGSFEALQAAVQNGCDAVYLGGTMFGARAFAHNFDDTQMETAVKYAHVYGVRVYVTVNTLLYEKEMEEVIAYVKRLQDMDVDALIIQDVGLFTLLHERFPDMELHASTQMHIHNPQGIAMLQKMGAARVVVPRETTIEEIREYAKLGVDLEVFVQGALCVSYSGQCLMSSLTLARSGNRGECAQSCRMQYTLEEDHHGLHKEITTKGQYLLSPKDLNTLEQVPTLIEAGIASFKIEGRMKRPEYVALMCALYRKAIDAYTRKETFHVDAAMKQEMEKVFHRGFTSGHLFHQVGSALMNPLRPNHMGVRAGIIEQISKDKMTVKLVDDLHQGDGVRILKAKGDEGFRVNRMYQNGLLVNHAKKNERIQLDKTGYVEKGSILLKTSDCQQLEALRASYEQRSRTIPIQASFSMQLQKKAKLIVKDEQQHQVEVFSDMPCEKAMKTPLSKERILAQLQKTKDTPFAISCCDMSDVTSDGILPIKELNRMRRKALEQLQKLREVRNGVRRFAEEKAKVIALPSMREVMIVVHTKEQYEVCREEGFSSIYIADVSLYQTLRQANETVYLREERVKKDAYTQPHTLIQETAGLSFAQAHAGDTSLNITNSYSAAFAFANGVDILTLSVEHTPDTIQELTTAFQKRYHRTGNFAVQLYGHVELMLSEYCPIQACLKDDGKKQCGLCRKATRYNLKDLKGHRYPILSDVHCRIHLLSEDAYDHIAEWKAYQKLGITSALIVFTIEDAHKTRRVLRKVKEQVHVD</sequence>
<comment type="caution">
    <text evidence="2">The sequence shown here is derived from an EMBL/GenBank/DDBJ whole genome shotgun (WGS) entry which is preliminary data.</text>
</comment>
<dbReference type="InterPro" id="IPR051454">
    <property type="entry name" value="RNA/ubiquinone_mod_enzymes"/>
</dbReference>
<dbReference type="InterPro" id="IPR001539">
    <property type="entry name" value="Peptidase_U32"/>
</dbReference>
<dbReference type="PROSITE" id="PS01276">
    <property type="entry name" value="PEPTIDASE_U32"/>
    <property type="match status" value="1"/>
</dbReference>
<dbReference type="Proteomes" id="UP000295773">
    <property type="component" value="Unassembled WGS sequence"/>
</dbReference>
<dbReference type="GO" id="GO:0008233">
    <property type="term" value="F:peptidase activity"/>
    <property type="evidence" value="ECO:0007669"/>
    <property type="project" value="UniProtKB-KW"/>
</dbReference>
<keyword evidence="2" id="KW-0378">Hydrolase</keyword>
<evidence type="ECO:0000313" key="3">
    <source>
        <dbReference type="Proteomes" id="UP000295773"/>
    </source>
</evidence>